<dbReference type="AlphaFoldDB" id="A0AAE0G905"/>
<feature type="transmembrane region" description="Helical" evidence="6">
    <location>
        <begin position="139"/>
        <end position="160"/>
    </location>
</feature>
<feature type="transmembrane region" description="Helical" evidence="6">
    <location>
        <begin position="211"/>
        <end position="232"/>
    </location>
</feature>
<comment type="subcellular location">
    <subcellularLocation>
        <location evidence="6">Cell membrane</location>
        <topology evidence="6">Multi-pass membrane protein</topology>
    </subcellularLocation>
    <subcellularLocation>
        <location evidence="1">Membrane</location>
        <topology evidence="1">Multi-pass membrane protein</topology>
    </subcellularLocation>
</comment>
<dbReference type="PANTHER" id="PTHR12385:SF4">
    <property type="entry name" value="PROTEIN PNS1"/>
    <property type="match status" value="1"/>
</dbReference>
<keyword evidence="3 6" id="KW-0812">Transmembrane</keyword>
<feature type="compositionally biased region" description="Basic and acidic residues" evidence="7">
    <location>
        <begin position="20"/>
        <end position="30"/>
    </location>
</feature>
<dbReference type="Proteomes" id="UP001190700">
    <property type="component" value="Unassembled WGS sequence"/>
</dbReference>
<accession>A0AAE0G905</accession>
<feature type="transmembrane region" description="Helical" evidence="6">
    <location>
        <begin position="166"/>
        <end position="191"/>
    </location>
</feature>
<keyword evidence="5 6" id="KW-0472">Membrane</keyword>
<name>A0AAE0G905_9CHLO</name>
<sequence length="368" mass="38422">MQTELSRINTEDPETGLLDSHWDEHADDMRTSLPGGRGKSVSPKGPEPFEPEAFQRRNEQTFTALFCAHLLLGALLVALLSLGGTFENAFFADSDDTSNSAGPGTWLLAQAAIVSCSLLCATFCACAAIHILQAAPDSVLQGALAGAPVLSALFSIILVADGVYGLGIVFGAMACLAAASMHAMAPSLPLLEITFSIAAKGMGTQPGVTVLAYAAVMAQAMFQGVLLLLLMVCMEAKLYPIVVYLCFSSYWVGEVVRNLLRVSVAGALARWYCMGPYSSPNCIVPAFAAAQGACFGSVCYGSAITPLVGMVHSTISSLARTIMCGKASGGDALGLIQRFNKFAFVNCALYGSPTPPSALPLPDPVYSP</sequence>
<proteinExistence type="inferred from homology"/>
<comment type="function">
    <text evidence="6">Choline transporter.</text>
</comment>
<feature type="region of interest" description="Disordered" evidence="7">
    <location>
        <begin position="1"/>
        <end position="51"/>
    </location>
</feature>
<evidence type="ECO:0000256" key="7">
    <source>
        <dbReference type="SAM" id="MobiDB-lite"/>
    </source>
</evidence>
<dbReference type="PANTHER" id="PTHR12385">
    <property type="entry name" value="CHOLINE TRANSPORTER-LIKE (SLC FAMILY 44)"/>
    <property type="match status" value="1"/>
</dbReference>
<reference evidence="8 9" key="1">
    <citation type="journal article" date="2015" name="Genome Biol. Evol.">
        <title>Comparative Genomics of a Bacterivorous Green Alga Reveals Evolutionary Causalities and Consequences of Phago-Mixotrophic Mode of Nutrition.</title>
        <authorList>
            <person name="Burns J.A."/>
            <person name="Paasch A."/>
            <person name="Narechania A."/>
            <person name="Kim E."/>
        </authorList>
    </citation>
    <scope>NUCLEOTIDE SEQUENCE [LARGE SCALE GENOMIC DNA]</scope>
    <source>
        <strain evidence="8 9">PLY_AMNH</strain>
    </source>
</reference>
<evidence type="ECO:0000256" key="5">
    <source>
        <dbReference type="ARBA" id="ARBA00023136"/>
    </source>
</evidence>
<dbReference type="EMBL" id="LGRX02008247">
    <property type="protein sequence ID" value="KAK3273802.1"/>
    <property type="molecule type" value="Genomic_DNA"/>
</dbReference>
<dbReference type="GO" id="GO:0022857">
    <property type="term" value="F:transmembrane transporter activity"/>
    <property type="evidence" value="ECO:0007669"/>
    <property type="project" value="UniProtKB-UniRule"/>
</dbReference>
<comment type="similarity">
    <text evidence="2 6">Belongs to the CTL (choline transporter-like) family.</text>
</comment>
<keyword evidence="9" id="KW-1185">Reference proteome</keyword>
<protein>
    <recommendedName>
        <fullName evidence="6">Choline transporter-like protein</fullName>
    </recommendedName>
</protein>
<comment type="caution">
    <text evidence="8">The sequence shown here is derived from an EMBL/GenBank/DDBJ whole genome shotgun (WGS) entry which is preliminary data.</text>
</comment>
<dbReference type="Pfam" id="PF04515">
    <property type="entry name" value="Choline_transpo"/>
    <property type="match status" value="1"/>
</dbReference>
<dbReference type="InterPro" id="IPR007603">
    <property type="entry name" value="Choline_transptr-like"/>
</dbReference>
<feature type="transmembrane region" description="Helical" evidence="6">
    <location>
        <begin position="106"/>
        <end position="132"/>
    </location>
</feature>
<evidence type="ECO:0000256" key="6">
    <source>
        <dbReference type="RuleBase" id="RU368066"/>
    </source>
</evidence>
<comment type="caution">
    <text evidence="6">Lacks conserved residue(s) required for the propagation of feature annotation.</text>
</comment>
<feature type="transmembrane region" description="Helical" evidence="6">
    <location>
        <begin position="62"/>
        <end position="86"/>
    </location>
</feature>
<evidence type="ECO:0000256" key="1">
    <source>
        <dbReference type="ARBA" id="ARBA00004141"/>
    </source>
</evidence>
<gene>
    <name evidence="8" type="ORF">CYMTET_17977</name>
</gene>
<evidence type="ECO:0000256" key="2">
    <source>
        <dbReference type="ARBA" id="ARBA00007168"/>
    </source>
</evidence>
<dbReference type="GO" id="GO:0005886">
    <property type="term" value="C:plasma membrane"/>
    <property type="evidence" value="ECO:0007669"/>
    <property type="project" value="UniProtKB-SubCell"/>
</dbReference>
<keyword evidence="4 6" id="KW-1133">Transmembrane helix</keyword>
<evidence type="ECO:0000313" key="8">
    <source>
        <dbReference type="EMBL" id="KAK3273802.1"/>
    </source>
</evidence>
<evidence type="ECO:0000256" key="4">
    <source>
        <dbReference type="ARBA" id="ARBA00022989"/>
    </source>
</evidence>
<organism evidence="8 9">
    <name type="scientific">Cymbomonas tetramitiformis</name>
    <dbReference type="NCBI Taxonomy" id="36881"/>
    <lineage>
        <taxon>Eukaryota</taxon>
        <taxon>Viridiplantae</taxon>
        <taxon>Chlorophyta</taxon>
        <taxon>Pyramimonadophyceae</taxon>
        <taxon>Pyramimonadales</taxon>
        <taxon>Pyramimonadaceae</taxon>
        <taxon>Cymbomonas</taxon>
    </lineage>
</organism>
<evidence type="ECO:0000256" key="3">
    <source>
        <dbReference type="ARBA" id="ARBA00022692"/>
    </source>
</evidence>
<evidence type="ECO:0000313" key="9">
    <source>
        <dbReference type="Proteomes" id="UP001190700"/>
    </source>
</evidence>